<comment type="catalytic activity">
    <reaction evidence="1 9">
        <text>N-(5-phospho-beta-D-ribosyl)anthranilate = 1-(2-carboxyphenylamino)-1-deoxy-D-ribulose 5-phosphate</text>
        <dbReference type="Rhea" id="RHEA:21540"/>
        <dbReference type="ChEBI" id="CHEBI:18277"/>
        <dbReference type="ChEBI" id="CHEBI:58613"/>
        <dbReference type="EC" id="5.3.1.24"/>
    </reaction>
</comment>
<comment type="caution">
    <text evidence="11">The sequence shown here is derived from an EMBL/GenBank/DDBJ whole genome shotgun (WGS) entry which is preliminary data.</text>
</comment>
<dbReference type="EMBL" id="LYPB01000091">
    <property type="protein sequence ID" value="OAS14050.1"/>
    <property type="molecule type" value="Genomic_DNA"/>
</dbReference>
<dbReference type="PANTHER" id="PTHR42894">
    <property type="entry name" value="N-(5'-PHOSPHORIBOSYL)ANTHRANILATE ISOMERASE"/>
    <property type="match status" value="1"/>
</dbReference>
<dbReference type="Proteomes" id="UP000078454">
    <property type="component" value="Unassembled WGS sequence"/>
</dbReference>
<evidence type="ECO:0000256" key="2">
    <source>
        <dbReference type="ARBA" id="ARBA00004664"/>
    </source>
</evidence>
<dbReference type="AlphaFoldDB" id="A0A197ZYI6"/>
<evidence type="ECO:0000256" key="6">
    <source>
        <dbReference type="ARBA" id="ARBA00022822"/>
    </source>
</evidence>
<comment type="similarity">
    <text evidence="9">Belongs to the TrpF family.</text>
</comment>
<gene>
    <name evidence="9" type="primary">trpF</name>
    <name evidence="11" type="ORF">A8708_11845</name>
</gene>
<protein>
    <recommendedName>
        <fullName evidence="4 9">N-(5'-phosphoribosyl)anthranilate isomerase</fullName>
        <shortName evidence="9">PRAI</shortName>
        <ecNumber evidence="3 9">5.3.1.24</ecNumber>
    </recommendedName>
</protein>
<dbReference type="GO" id="GO:0004640">
    <property type="term" value="F:phosphoribosylanthranilate isomerase activity"/>
    <property type="evidence" value="ECO:0007669"/>
    <property type="project" value="UniProtKB-UniRule"/>
</dbReference>
<sequence>MTVGTIPTVKICGLQSVEVLKSIVHLPIAHIGFVFAPSKRQVTPEKAAELIAFMKAEQAKGQTVPQSVGVFVNPTKEQLIGILAVAPLDIVQLHSQETPTFCGWVREHFHVQVFKSVSISKTEDAIPSLSKVAEQLNPYIGHVDAILLDTFDPIYGGGSGRTFAWDCIPVYQEWARTSGIQLLVAGGLRHDNVDQLVHAYAPDGVDVSSGVETDGVKDIAKITAFVERVTRK</sequence>
<evidence type="ECO:0000256" key="1">
    <source>
        <dbReference type="ARBA" id="ARBA00001164"/>
    </source>
</evidence>
<keyword evidence="6 9" id="KW-0822">Tryptophan biosynthesis</keyword>
<keyword evidence="8 9" id="KW-0413">Isomerase</keyword>
<dbReference type="InterPro" id="IPR013785">
    <property type="entry name" value="Aldolase_TIM"/>
</dbReference>
<evidence type="ECO:0000313" key="12">
    <source>
        <dbReference type="Proteomes" id="UP000078454"/>
    </source>
</evidence>
<comment type="pathway">
    <text evidence="2 9">Amino-acid biosynthesis; L-tryptophan biosynthesis; L-tryptophan from chorismate: step 3/5.</text>
</comment>
<dbReference type="Pfam" id="PF00697">
    <property type="entry name" value="PRAI"/>
    <property type="match status" value="1"/>
</dbReference>
<evidence type="ECO:0000256" key="5">
    <source>
        <dbReference type="ARBA" id="ARBA00022605"/>
    </source>
</evidence>
<name>A0A197ZYI6_9BACL</name>
<evidence type="ECO:0000256" key="3">
    <source>
        <dbReference type="ARBA" id="ARBA00012572"/>
    </source>
</evidence>
<dbReference type="CDD" id="cd00405">
    <property type="entry name" value="PRAI"/>
    <property type="match status" value="1"/>
</dbReference>
<dbReference type="EC" id="5.3.1.24" evidence="3 9"/>
<dbReference type="InterPro" id="IPR011060">
    <property type="entry name" value="RibuloseP-bd_barrel"/>
</dbReference>
<dbReference type="SUPFAM" id="SSF51366">
    <property type="entry name" value="Ribulose-phoshate binding barrel"/>
    <property type="match status" value="1"/>
</dbReference>
<proteinExistence type="inferred from homology"/>
<feature type="domain" description="N-(5'phosphoribosyl) anthranilate isomerase (PRAI)" evidence="10">
    <location>
        <begin position="9"/>
        <end position="227"/>
    </location>
</feature>
<evidence type="ECO:0000259" key="10">
    <source>
        <dbReference type="Pfam" id="PF00697"/>
    </source>
</evidence>
<dbReference type="STRING" id="1850517.A8708_11845"/>
<keyword evidence="12" id="KW-1185">Reference proteome</keyword>
<dbReference type="InterPro" id="IPR001240">
    <property type="entry name" value="PRAI_dom"/>
</dbReference>
<dbReference type="RefSeq" id="WP_068670314.1">
    <property type="nucleotide sequence ID" value="NZ_LYPB01000091.1"/>
</dbReference>
<evidence type="ECO:0000256" key="9">
    <source>
        <dbReference type="HAMAP-Rule" id="MF_00135"/>
    </source>
</evidence>
<organism evidence="11 12">
    <name type="scientific">Paenibacillus oryzisoli</name>
    <dbReference type="NCBI Taxonomy" id="1850517"/>
    <lineage>
        <taxon>Bacteria</taxon>
        <taxon>Bacillati</taxon>
        <taxon>Bacillota</taxon>
        <taxon>Bacilli</taxon>
        <taxon>Bacillales</taxon>
        <taxon>Paenibacillaceae</taxon>
        <taxon>Paenibacillus</taxon>
    </lineage>
</organism>
<dbReference type="Gene3D" id="3.20.20.70">
    <property type="entry name" value="Aldolase class I"/>
    <property type="match status" value="1"/>
</dbReference>
<evidence type="ECO:0000256" key="7">
    <source>
        <dbReference type="ARBA" id="ARBA00023141"/>
    </source>
</evidence>
<dbReference type="PANTHER" id="PTHR42894:SF1">
    <property type="entry name" value="N-(5'-PHOSPHORIBOSYL)ANTHRANILATE ISOMERASE"/>
    <property type="match status" value="1"/>
</dbReference>
<dbReference type="InterPro" id="IPR044643">
    <property type="entry name" value="TrpF_fam"/>
</dbReference>
<reference evidence="11 12" key="1">
    <citation type="submission" date="2016-05" db="EMBL/GenBank/DDBJ databases">
        <title>Paenibacillus sp. 1ZS3-15 nov., isolated from the rhizosphere soil.</title>
        <authorList>
            <person name="Zhang X.X."/>
            <person name="Zhang J."/>
        </authorList>
    </citation>
    <scope>NUCLEOTIDE SEQUENCE [LARGE SCALE GENOMIC DNA]</scope>
    <source>
        <strain evidence="11 12">1ZS3-15</strain>
    </source>
</reference>
<evidence type="ECO:0000256" key="4">
    <source>
        <dbReference type="ARBA" id="ARBA00022272"/>
    </source>
</evidence>
<dbReference type="HAMAP" id="MF_00135">
    <property type="entry name" value="PRAI"/>
    <property type="match status" value="1"/>
</dbReference>
<accession>A0A197ZYI6</accession>
<dbReference type="UniPathway" id="UPA00035">
    <property type="reaction ID" value="UER00042"/>
</dbReference>
<dbReference type="OrthoDB" id="9786954at2"/>
<keyword evidence="5 9" id="KW-0028">Amino-acid biosynthesis</keyword>
<keyword evidence="7 9" id="KW-0057">Aromatic amino acid biosynthesis</keyword>
<evidence type="ECO:0000256" key="8">
    <source>
        <dbReference type="ARBA" id="ARBA00023235"/>
    </source>
</evidence>
<evidence type="ECO:0000313" key="11">
    <source>
        <dbReference type="EMBL" id="OAS14050.1"/>
    </source>
</evidence>
<dbReference type="GO" id="GO:0000162">
    <property type="term" value="P:L-tryptophan biosynthetic process"/>
    <property type="evidence" value="ECO:0007669"/>
    <property type="project" value="UniProtKB-UniRule"/>
</dbReference>